<gene>
    <name evidence="3" type="ORF">SAMN05216267_107213</name>
</gene>
<dbReference type="AlphaFoldDB" id="A0A1H8UH08"/>
<evidence type="ECO:0000259" key="2">
    <source>
        <dbReference type="Pfam" id="PF13592"/>
    </source>
</evidence>
<organism evidence="3 4">
    <name type="scientific">Actinacidiphila rubida</name>
    <dbReference type="NCBI Taxonomy" id="310780"/>
    <lineage>
        <taxon>Bacteria</taxon>
        <taxon>Bacillati</taxon>
        <taxon>Actinomycetota</taxon>
        <taxon>Actinomycetes</taxon>
        <taxon>Kitasatosporales</taxon>
        <taxon>Streptomycetaceae</taxon>
        <taxon>Actinacidiphila</taxon>
    </lineage>
</organism>
<reference evidence="3 4" key="1">
    <citation type="submission" date="2016-10" db="EMBL/GenBank/DDBJ databases">
        <authorList>
            <person name="de Groot N.N."/>
        </authorList>
    </citation>
    <scope>NUCLEOTIDE SEQUENCE [LARGE SCALE GENOMIC DNA]</scope>
    <source>
        <strain evidence="3 4">CGMCC 4.2026</strain>
    </source>
</reference>
<protein>
    <submittedName>
        <fullName evidence="3">Transposase</fullName>
    </submittedName>
</protein>
<feature type="domain" description="Winged helix-turn helix" evidence="2">
    <location>
        <begin position="76"/>
        <end position="132"/>
    </location>
</feature>
<proteinExistence type="predicted"/>
<dbReference type="EMBL" id="FODD01000072">
    <property type="protein sequence ID" value="SEP02164.1"/>
    <property type="molecule type" value="Genomic_DNA"/>
</dbReference>
<sequence>MEAAEGFAAGASNGDVAKDLRVSVRSVQRWRRAWQDIGPEGLRSAGPVSTPKLSDALFAVLEVELVKGAVAHGWPDQTWALARIKTVIGRRFHKSFTLSGVPQMLRRHGWSYQVPARRAVEPDDAAVAGRVKDTWPVRGSTTAALDATSSSKTRPASR</sequence>
<evidence type="ECO:0000256" key="1">
    <source>
        <dbReference type="SAM" id="MobiDB-lite"/>
    </source>
</evidence>
<dbReference type="Pfam" id="PF13384">
    <property type="entry name" value="HTH_23"/>
    <property type="match status" value="1"/>
</dbReference>
<dbReference type="Pfam" id="PF13592">
    <property type="entry name" value="HTH_33"/>
    <property type="match status" value="1"/>
</dbReference>
<accession>A0A1H8UH08</accession>
<keyword evidence="4" id="KW-1185">Reference proteome</keyword>
<dbReference type="Proteomes" id="UP000181951">
    <property type="component" value="Unassembled WGS sequence"/>
</dbReference>
<feature type="region of interest" description="Disordered" evidence="1">
    <location>
        <begin position="139"/>
        <end position="158"/>
    </location>
</feature>
<evidence type="ECO:0000313" key="4">
    <source>
        <dbReference type="Proteomes" id="UP000181951"/>
    </source>
</evidence>
<dbReference type="InterPro" id="IPR025959">
    <property type="entry name" value="Winged_HTH_dom"/>
</dbReference>
<dbReference type="InterPro" id="IPR009057">
    <property type="entry name" value="Homeodomain-like_sf"/>
</dbReference>
<feature type="compositionally biased region" description="Low complexity" evidence="1">
    <location>
        <begin position="140"/>
        <end position="158"/>
    </location>
</feature>
<evidence type="ECO:0000313" key="3">
    <source>
        <dbReference type="EMBL" id="SEP02164.1"/>
    </source>
</evidence>
<dbReference type="SUPFAM" id="SSF46689">
    <property type="entry name" value="Homeodomain-like"/>
    <property type="match status" value="1"/>
</dbReference>
<name>A0A1H8UH08_9ACTN</name>
<dbReference type="STRING" id="310780.SAMN05216267_107213"/>